<dbReference type="OrthoDB" id="6347975at2759"/>
<feature type="chain" id="PRO_5008247387" evidence="1">
    <location>
        <begin position="28"/>
        <end position="101"/>
    </location>
</feature>
<organism evidence="2">
    <name type="scientific">Penaeus monodon</name>
    <name type="common">Giant tiger prawn</name>
    <dbReference type="NCBI Taxonomy" id="6687"/>
    <lineage>
        <taxon>Eukaryota</taxon>
        <taxon>Metazoa</taxon>
        <taxon>Ecdysozoa</taxon>
        <taxon>Arthropoda</taxon>
        <taxon>Crustacea</taxon>
        <taxon>Multicrustacea</taxon>
        <taxon>Malacostraca</taxon>
        <taxon>Eumalacostraca</taxon>
        <taxon>Eucarida</taxon>
        <taxon>Decapoda</taxon>
        <taxon>Dendrobranchiata</taxon>
        <taxon>Penaeoidea</taxon>
        <taxon>Penaeidae</taxon>
        <taxon>Penaeus</taxon>
    </lineage>
</organism>
<reference evidence="2" key="1">
    <citation type="submission" date="2015-06" db="EMBL/GenBank/DDBJ databases">
        <title>Regulatory roles of neuroparsins in development and reproduction, Penaeus monodon.</title>
        <authorList>
            <person name="Tomy S."/>
            <person name="James N."/>
            <person name="Saikrithi P."/>
        </authorList>
    </citation>
    <scope>NUCLEOTIDE SEQUENCE</scope>
    <source>
        <tissue evidence="2">Hepatopancreas</tissue>
    </source>
</reference>
<dbReference type="GeneID" id="119585823"/>
<dbReference type="AlphaFoldDB" id="A0A189XG96"/>
<protein>
    <submittedName>
        <fullName evidence="2">Neuroparsin</fullName>
    </submittedName>
</protein>
<proteinExistence type="evidence at transcript level"/>
<evidence type="ECO:0000256" key="1">
    <source>
        <dbReference type="SAM" id="SignalP"/>
    </source>
</evidence>
<dbReference type="InterPro" id="IPR010850">
    <property type="entry name" value="Neuroparsin"/>
</dbReference>
<evidence type="ECO:0000313" key="2">
    <source>
        <dbReference type="EMBL" id="ALO17555.1"/>
    </source>
</evidence>
<accession>A0A189XG96</accession>
<dbReference type="Pfam" id="PF07327">
    <property type="entry name" value="Neuroparsin"/>
    <property type="match status" value="1"/>
</dbReference>
<dbReference type="RefSeq" id="XP_037790476.1">
    <property type="nucleotide sequence ID" value="XM_037934548.1"/>
</dbReference>
<dbReference type="KEGG" id="pmoo:119585823"/>
<dbReference type="Gene3D" id="4.10.40.20">
    <property type="match status" value="1"/>
</dbReference>
<dbReference type="EMBL" id="KT072705">
    <property type="protein sequence ID" value="ALO17555.1"/>
    <property type="molecule type" value="mRNA"/>
</dbReference>
<feature type="signal peptide" evidence="1">
    <location>
        <begin position="1"/>
        <end position="27"/>
    </location>
</feature>
<name>A0A189XG96_PENMO</name>
<sequence>MMTFRPAGLLFVALACVILVTVHDTEAAPSCGPTRTHVDASTCKHGTVEDWCRNRVCAKGPGEECGGEWGELGKCGGGMYCSCGFCSGCNTNLECWFGHFC</sequence>
<keyword evidence="1" id="KW-0732">Signal</keyword>
<dbReference type="PROSITE" id="PS51257">
    <property type="entry name" value="PROKAR_LIPOPROTEIN"/>
    <property type="match status" value="1"/>
</dbReference>